<feature type="transmembrane region" description="Helical" evidence="1">
    <location>
        <begin position="12"/>
        <end position="31"/>
    </location>
</feature>
<feature type="transmembrane region" description="Helical" evidence="1">
    <location>
        <begin position="95"/>
        <end position="123"/>
    </location>
</feature>
<dbReference type="AlphaFoldDB" id="A0AAP2CI18"/>
<dbReference type="EMBL" id="JAHCMY010000008">
    <property type="protein sequence ID" value="MBS9525106.1"/>
    <property type="molecule type" value="Genomic_DNA"/>
</dbReference>
<feature type="transmembrane region" description="Helical" evidence="1">
    <location>
        <begin position="257"/>
        <end position="281"/>
    </location>
</feature>
<dbReference type="Pfam" id="PF02667">
    <property type="entry name" value="SCFA_trans"/>
    <property type="match status" value="1"/>
</dbReference>
<evidence type="ECO:0000313" key="2">
    <source>
        <dbReference type="EMBL" id="MBS9525106.1"/>
    </source>
</evidence>
<dbReference type="InterPro" id="IPR006160">
    <property type="entry name" value="SCFA_transpt_AtoE"/>
</dbReference>
<feature type="transmembrane region" description="Helical" evidence="1">
    <location>
        <begin position="191"/>
        <end position="208"/>
    </location>
</feature>
<evidence type="ECO:0000313" key="3">
    <source>
        <dbReference type="Proteomes" id="UP001319104"/>
    </source>
</evidence>
<organism evidence="2 3">
    <name type="scientific">Litoribacter ruber</name>
    <dbReference type="NCBI Taxonomy" id="702568"/>
    <lineage>
        <taxon>Bacteria</taxon>
        <taxon>Pseudomonadati</taxon>
        <taxon>Bacteroidota</taxon>
        <taxon>Cytophagia</taxon>
        <taxon>Cytophagales</taxon>
        <taxon>Cyclobacteriaceae</taxon>
        <taxon>Litoribacter</taxon>
    </lineage>
</organism>
<keyword evidence="1" id="KW-0472">Membrane</keyword>
<evidence type="ECO:0000256" key="1">
    <source>
        <dbReference type="SAM" id="Phobius"/>
    </source>
</evidence>
<protein>
    <submittedName>
        <fullName evidence="2">Short-chain fatty acid transporter</fullName>
    </submittedName>
</protein>
<feature type="transmembrane region" description="Helical" evidence="1">
    <location>
        <begin position="332"/>
        <end position="350"/>
    </location>
</feature>
<keyword evidence="1" id="KW-1133">Transmembrane helix</keyword>
<keyword evidence="3" id="KW-1185">Reference proteome</keyword>
<proteinExistence type="predicted"/>
<dbReference type="Proteomes" id="UP001319104">
    <property type="component" value="Unassembled WGS sequence"/>
</dbReference>
<feature type="transmembrane region" description="Helical" evidence="1">
    <location>
        <begin position="52"/>
        <end position="75"/>
    </location>
</feature>
<dbReference type="PANTHER" id="PTHR41983:SF2">
    <property type="entry name" value="SHORT-CHAIN FATTY ACID TRANSPORTER-RELATED"/>
    <property type="match status" value="1"/>
</dbReference>
<name>A0AAP2CI18_9BACT</name>
<comment type="caution">
    <text evidence="2">The sequence shown here is derived from an EMBL/GenBank/DDBJ whole genome shotgun (WGS) entry which is preliminary data.</text>
</comment>
<feature type="transmembrane region" description="Helical" evidence="1">
    <location>
        <begin position="233"/>
        <end position="251"/>
    </location>
</feature>
<accession>A0AAP2CI18</accession>
<feature type="transmembrane region" description="Helical" evidence="1">
    <location>
        <begin position="302"/>
        <end position="326"/>
    </location>
</feature>
<sequence>MKSSLKLTFPSPFEIALLLTVFCLAGAILFTRPENVGLGAYAFEVLEFWKMGFWELLEFTLQMVLILIFGHALAISPIVDKGLAALAQKAKSNTAAVILTAAVTLLAGYINWGFGLILGAVLARKIGEQCQRDSISINYPLVAAAGYVGMLVWHGGFSGSAPLKVAEPNHFLVDKIGVIGVEETLLSQFNFVINAILVVAILMTFVILSKRNNTGSYPPPQVDFLKLATPKNYLGLIVGLVILGLSLFDFFNIPEKGLGFITLNFVNFFLLGLGLCLHLDLNNYVKAIQNAIGGATGIVLQFPFYAGILGVLKYSGLLVLVAGFFVENSSPSTFPVWTFFSAALINLFVPSGGGQWAVQGPVVMEAARAFGLPYAKVIMALAYGDQLSNMLQPFWALPLLAITGVSAKEVIKYTALVFIVAAMVLGVGVYLMF</sequence>
<reference evidence="2 3" key="1">
    <citation type="submission" date="2021-05" db="EMBL/GenBank/DDBJ databases">
        <authorList>
            <person name="Zhang Z.D."/>
            <person name="Osman G."/>
        </authorList>
    </citation>
    <scope>NUCLEOTIDE SEQUENCE [LARGE SCALE GENOMIC DNA]</scope>
    <source>
        <strain evidence="2 3">KCTC 32217</strain>
    </source>
</reference>
<dbReference type="PANTHER" id="PTHR41983">
    <property type="entry name" value="SHORT-CHAIN FATTY ACID TRANSPORTER-RELATED"/>
    <property type="match status" value="1"/>
</dbReference>
<feature type="transmembrane region" description="Helical" evidence="1">
    <location>
        <begin position="414"/>
        <end position="432"/>
    </location>
</feature>
<keyword evidence="1" id="KW-0812">Transmembrane</keyword>
<feature type="transmembrane region" description="Helical" evidence="1">
    <location>
        <begin position="135"/>
        <end position="153"/>
    </location>
</feature>
<dbReference type="RefSeq" id="WP_213945968.1">
    <property type="nucleotide sequence ID" value="NZ_JAHCMY010000008.1"/>
</dbReference>
<gene>
    <name evidence="2" type="ORF">KI659_13885</name>
</gene>
<dbReference type="GO" id="GO:0005886">
    <property type="term" value="C:plasma membrane"/>
    <property type="evidence" value="ECO:0007669"/>
    <property type="project" value="TreeGrafter"/>
</dbReference>